<keyword evidence="7" id="KW-0067">ATP-binding</keyword>
<keyword evidence="5" id="KW-0812">Transmembrane</keyword>
<keyword evidence="8" id="KW-1185">Reference proteome</keyword>
<evidence type="ECO:0000256" key="5">
    <source>
        <dbReference type="SAM" id="Phobius"/>
    </source>
</evidence>
<feature type="region of interest" description="Disordered" evidence="4">
    <location>
        <begin position="412"/>
        <end position="470"/>
    </location>
</feature>
<keyword evidence="7" id="KW-0547">Nucleotide-binding</keyword>
<sequence length="470" mass="48621">MTDPAPRPPLRRAAGTPVAGVCLGVARHLQVSAPVVRAVMIGLAIAGGLGVLLYCWLWIFVPAEDEPAGTAGVRGLSGPAVDAAAPDAAPDAAAAGTADSDEPDEDRGDSASRGPESPADRVRAALDSLTSSPEVLAGGLLLGAAGLLALTLVGVPLNWRLVGPPAVIVVGVLLAWSQVDRTGRDGGRRGALWQVAAGAGLVVVALLVLAGGFVPAGDLLVGLVVALMLLAGVVLVAAPWLLRMYRTMTAERARAAAEAERADIAAHLHDSVLQTLAVIQKQRGDPAAVEHLARRQERQLRGWLYRRDAADPGTLKDQLLAVGAELEELHGAAVDVVAVGESQARDHRVLVAAAREAMANALTHAGPASVYVESDAAADAVFIRDRGPGFDVDAVGADRMGLRESIIGRMRRGGGEARIRSGERGTEVELTMPVERGVEEREEGPAEQDAGGGEEHPGDSREHMRGGDPS</sequence>
<keyword evidence="3" id="KW-0902">Two-component regulatory system</keyword>
<evidence type="ECO:0000256" key="1">
    <source>
        <dbReference type="ARBA" id="ARBA00022679"/>
    </source>
</evidence>
<dbReference type="PANTHER" id="PTHR24421">
    <property type="entry name" value="NITRATE/NITRITE SENSOR PROTEIN NARX-RELATED"/>
    <property type="match status" value="1"/>
</dbReference>
<evidence type="ECO:0000313" key="8">
    <source>
        <dbReference type="Proteomes" id="UP001501736"/>
    </source>
</evidence>
<keyword evidence="5" id="KW-1133">Transmembrane helix</keyword>
<dbReference type="SUPFAM" id="SSF55874">
    <property type="entry name" value="ATPase domain of HSP90 chaperone/DNA topoisomerase II/histidine kinase"/>
    <property type="match status" value="1"/>
</dbReference>
<feature type="compositionally biased region" description="Basic and acidic residues" evidence="4">
    <location>
        <begin position="413"/>
        <end position="427"/>
    </location>
</feature>
<dbReference type="InterPro" id="IPR036890">
    <property type="entry name" value="HATPase_C_sf"/>
</dbReference>
<organism evidence="7 8">
    <name type="scientific">Nesterenkonia halobia</name>
    <dbReference type="NCBI Taxonomy" id="37922"/>
    <lineage>
        <taxon>Bacteria</taxon>
        <taxon>Bacillati</taxon>
        <taxon>Actinomycetota</taxon>
        <taxon>Actinomycetes</taxon>
        <taxon>Micrococcales</taxon>
        <taxon>Micrococcaceae</taxon>
        <taxon>Nesterenkonia</taxon>
    </lineage>
</organism>
<name>A0ABP6RDH2_9MICC</name>
<keyword evidence="2" id="KW-0418">Kinase</keyword>
<feature type="transmembrane region" description="Helical" evidence="5">
    <location>
        <begin position="38"/>
        <end position="61"/>
    </location>
</feature>
<accession>A0ABP6RDH2</accession>
<reference evidence="8" key="1">
    <citation type="journal article" date="2019" name="Int. J. Syst. Evol. Microbiol.">
        <title>The Global Catalogue of Microorganisms (GCM) 10K type strain sequencing project: providing services to taxonomists for standard genome sequencing and annotation.</title>
        <authorList>
            <consortium name="The Broad Institute Genomics Platform"/>
            <consortium name="The Broad Institute Genome Sequencing Center for Infectious Disease"/>
            <person name="Wu L."/>
            <person name="Ma J."/>
        </authorList>
    </citation>
    <scope>NUCLEOTIDE SEQUENCE [LARGE SCALE GENOMIC DNA]</scope>
    <source>
        <strain evidence="8">JCM 11483</strain>
    </source>
</reference>
<feature type="transmembrane region" description="Helical" evidence="5">
    <location>
        <begin position="135"/>
        <end position="155"/>
    </location>
</feature>
<dbReference type="Pfam" id="PF04024">
    <property type="entry name" value="PspC"/>
    <property type="match status" value="1"/>
</dbReference>
<evidence type="ECO:0000256" key="4">
    <source>
        <dbReference type="SAM" id="MobiDB-lite"/>
    </source>
</evidence>
<dbReference type="InterPro" id="IPR007168">
    <property type="entry name" value="Phageshock_PspC_N"/>
</dbReference>
<dbReference type="EMBL" id="BAAAYG010000005">
    <property type="protein sequence ID" value="GAA3283894.1"/>
    <property type="molecule type" value="Genomic_DNA"/>
</dbReference>
<dbReference type="Gene3D" id="3.30.565.10">
    <property type="entry name" value="Histidine kinase-like ATPase, C-terminal domain"/>
    <property type="match status" value="1"/>
</dbReference>
<dbReference type="InterPro" id="IPR050482">
    <property type="entry name" value="Sensor_HK_TwoCompSys"/>
</dbReference>
<dbReference type="RefSeq" id="WP_344719540.1">
    <property type="nucleotide sequence ID" value="NZ_BAAAYG010000005.1"/>
</dbReference>
<evidence type="ECO:0000256" key="3">
    <source>
        <dbReference type="ARBA" id="ARBA00023012"/>
    </source>
</evidence>
<feature type="compositionally biased region" description="Low complexity" evidence="4">
    <location>
        <begin position="82"/>
        <end position="95"/>
    </location>
</feature>
<feature type="transmembrane region" description="Helical" evidence="5">
    <location>
        <begin position="191"/>
        <end position="213"/>
    </location>
</feature>
<gene>
    <name evidence="7" type="ORF">GCM10020260_13360</name>
</gene>
<dbReference type="PANTHER" id="PTHR24421:SF61">
    <property type="entry name" value="OXYGEN SENSOR HISTIDINE KINASE NREB"/>
    <property type="match status" value="1"/>
</dbReference>
<feature type="transmembrane region" description="Helical" evidence="5">
    <location>
        <begin position="161"/>
        <end position="179"/>
    </location>
</feature>
<dbReference type="GO" id="GO:0005524">
    <property type="term" value="F:ATP binding"/>
    <property type="evidence" value="ECO:0007669"/>
    <property type="project" value="UniProtKB-KW"/>
</dbReference>
<dbReference type="Proteomes" id="UP001501736">
    <property type="component" value="Unassembled WGS sequence"/>
</dbReference>
<evidence type="ECO:0000256" key="2">
    <source>
        <dbReference type="ARBA" id="ARBA00022777"/>
    </source>
</evidence>
<evidence type="ECO:0000259" key="6">
    <source>
        <dbReference type="Pfam" id="PF04024"/>
    </source>
</evidence>
<comment type="caution">
    <text evidence="7">The sequence shown here is derived from an EMBL/GenBank/DDBJ whole genome shotgun (WGS) entry which is preliminary data.</text>
</comment>
<protein>
    <submittedName>
        <fullName evidence="7">ATP-binding protein</fullName>
    </submittedName>
</protein>
<feature type="domain" description="Phage shock protein PspC N-terminal" evidence="6">
    <location>
        <begin position="11"/>
        <end position="64"/>
    </location>
</feature>
<proteinExistence type="predicted"/>
<keyword evidence="1" id="KW-0808">Transferase</keyword>
<feature type="transmembrane region" description="Helical" evidence="5">
    <location>
        <begin position="219"/>
        <end position="242"/>
    </location>
</feature>
<keyword evidence="5" id="KW-0472">Membrane</keyword>
<evidence type="ECO:0000313" key="7">
    <source>
        <dbReference type="EMBL" id="GAA3283894.1"/>
    </source>
</evidence>
<feature type="region of interest" description="Disordered" evidence="4">
    <location>
        <begin position="82"/>
        <end position="121"/>
    </location>
</feature>
<feature type="compositionally biased region" description="Basic and acidic residues" evidence="4">
    <location>
        <begin position="453"/>
        <end position="470"/>
    </location>
</feature>